<dbReference type="GO" id="GO:0160148">
    <property type="term" value="F:tRNA pseudouridine(55) synthase activity"/>
    <property type="evidence" value="ECO:0007669"/>
    <property type="project" value="UniProtKB-EC"/>
</dbReference>
<feature type="domain" description="Pus10-like C-terminal" evidence="9">
    <location>
        <begin position="257"/>
        <end position="499"/>
    </location>
</feature>
<dbReference type="InterPro" id="IPR048741">
    <property type="entry name" value="Pus10-like_C"/>
</dbReference>
<dbReference type="EMBL" id="AJVK01034666">
    <property type="status" value="NOT_ANNOTATED_CDS"/>
    <property type="molecule type" value="Genomic_DNA"/>
</dbReference>
<dbReference type="GO" id="GO:0031119">
    <property type="term" value="P:tRNA pseudouridine synthesis"/>
    <property type="evidence" value="ECO:0007669"/>
    <property type="project" value="TreeGrafter"/>
</dbReference>
<evidence type="ECO:0000256" key="6">
    <source>
        <dbReference type="ARBA" id="ARBA00079393"/>
    </source>
</evidence>
<dbReference type="EMBL" id="AJVK01034667">
    <property type="status" value="NOT_ANNOTATED_CDS"/>
    <property type="molecule type" value="Genomic_DNA"/>
</dbReference>
<dbReference type="InterPro" id="IPR039894">
    <property type="entry name" value="Pus10-like"/>
</dbReference>
<feature type="domain" description="Pus10 N-terminal eukaryotes" evidence="8">
    <location>
        <begin position="64"/>
        <end position="226"/>
    </location>
</feature>
<dbReference type="PANTHER" id="PTHR21568">
    <property type="entry name" value="TRNA PSEUDOURIDINE SYNTHASE PUS10"/>
    <property type="match status" value="1"/>
</dbReference>
<sequence>MESFNQRLFNFLRDEDCCLECCLRYLKGYGAEFIDVKSSLTKKGIVIPDVEYKEPLLEADAVSCPSCLDIFSELCVYDAVWKVYKSDDFFQYNCNKFVLSLILPVGLDIRQMIIWIKLINHFGELISKEERPDTPIKDALRSILVSQLSEKLEAEYDREGVFITLTYGYSFDDREAEALAKIKPQCFQQVKGKKKLKTEVNRTAVEKYFVPSRLSQEEWNRILSIPAKSGWLFHAWYTGDTREHLVRNVSIVGPTVFFAGRYQKLSRELSQTPWILNDERMVLHSVQETIMEQLQKTDFCSTNRTLYGKQGQVKFSASGREDVDVRCLGRGRPFVIEVSDCRVSKLYPNWAAQIESQIAKSGTVAVRDLQTVDRGQLVHIKEGEENKRKMYRALCLLEFPADVSVLHKLNIVTEFTVDQLTPIRVLHRRPLIKRPRVIYSVKTRLSTDHNRLLVIDIQTQAGTYVKELVHGEFGRTVPSLASIIGQKIDILALDVMDIDIDWPPPVKQEQKIEPKCEDEDMNN</sequence>
<evidence type="ECO:0000313" key="10">
    <source>
        <dbReference type="EnsemblMetazoa" id="PPAI008163-PA"/>
    </source>
</evidence>
<evidence type="ECO:0000256" key="3">
    <source>
        <dbReference type="ARBA" id="ARBA00022694"/>
    </source>
</evidence>
<evidence type="ECO:0000256" key="7">
    <source>
        <dbReference type="ARBA" id="ARBA00083669"/>
    </source>
</evidence>
<dbReference type="VEuPathDB" id="VectorBase:PPAI008163"/>
<reference evidence="10" key="1">
    <citation type="submission" date="2022-08" db="UniProtKB">
        <authorList>
            <consortium name="EnsemblMetazoa"/>
        </authorList>
    </citation>
    <scope>IDENTIFICATION</scope>
    <source>
        <strain evidence="10">Israel</strain>
    </source>
</reference>
<dbReference type="VEuPathDB" id="VectorBase:PPAPM1_004118"/>
<accession>A0A1B0DJ26</accession>
<evidence type="ECO:0000313" key="11">
    <source>
        <dbReference type="Proteomes" id="UP000092462"/>
    </source>
</evidence>
<dbReference type="AlphaFoldDB" id="A0A1B0DJ26"/>
<keyword evidence="11" id="KW-1185">Reference proteome</keyword>
<dbReference type="FunFam" id="3.30.70.3190:FF:000001">
    <property type="entry name" value="tRNA pseudouridine synthase Pus10"/>
    <property type="match status" value="1"/>
</dbReference>
<evidence type="ECO:0000256" key="4">
    <source>
        <dbReference type="ARBA" id="ARBA00023235"/>
    </source>
</evidence>
<protein>
    <recommendedName>
        <fullName evidence="2">tRNA pseudouridine(55) synthase</fullName>
        <ecNumber evidence="2">5.4.99.25</ecNumber>
    </recommendedName>
    <alternativeName>
        <fullName evidence="7">tRNA pseudouridine 55 synthase</fullName>
    </alternativeName>
    <alternativeName>
        <fullName evidence="5">tRNA pseudouridylate synthase</fullName>
    </alternativeName>
    <alternativeName>
        <fullName evidence="6">tRNA-uridine isomerase</fullName>
    </alternativeName>
</protein>
<dbReference type="EC" id="5.4.99.25" evidence="2"/>
<proteinExistence type="inferred from homology"/>
<evidence type="ECO:0000259" key="8">
    <source>
        <dbReference type="Pfam" id="PF21237"/>
    </source>
</evidence>
<keyword evidence="4" id="KW-0413">Isomerase</keyword>
<dbReference type="InterPro" id="IPR048742">
    <property type="entry name" value="Pus10_N_euk"/>
</dbReference>
<comment type="similarity">
    <text evidence="1">Belongs to the pseudouridine synthase Pus10 family.</text>
</comment>
<dbReference type="InterPro" id="IPR020103">
    <property type="entry name" value="PsdUridine_synth_cat_dom_sf"/>
</dbReference>
<name>A0A1B0DJ26_PHLPP</name>
<dbReference type="SUPFAM" id="SSF55120">
    <property type="entry name" value="Pseudouridine synthase"/>
    <property type="match status" value="1"/>
</dbReference>
<dbReference type="Pfam" id="PF21237">
    <property type="entry name" value="Pus10_N_euk"/>
    <property type="match status" value="1"/>
</dbReference>
<dbReference type="Gene3D" id="3.30.70.2510">
    <property type="match status" value="1"/>
</dbReference>
<keyword evidence="3" id="KW-0819">tRNA processing</keyword>
<organism evidence="10 11">
    <name type="scientific">Phlebotomus papatasi</name>
    <name type="common">Sandfly</name>
    <dbReference type="NCBI Taxonomy" id="29031"/>
    <lineage>
        <taxon>Eukaryota</taxon>
        <taxon>Metazoa</taxon>
        <taxon>Ecdysozoa</taxon>
        <taxon>Arthropoda</taxon>
        <taxon>Hexapoda</taxon>
        <taxon>Insecta</taxon>
        <taxon>Pterygota</taxon>
        <taxon>Neoptera</taxon>
        <taxon>Endopterygota</taxon>
        <taxon>Diptera</taxon>
        <taxon>Nematocera</taxon>
        <taxon>Psychodoidea</taxon>
        <taxon>Psychodidae</taxon>
        <taxon>Phlebotomus</taxon>
        <taxon>Phlebotomus</taxon>
    </lineage>
</organism>
<dbReference type="GO" id="GO:0003723">
    <property type="term" value="F:RNA binding"/>
    <property type="evidence" value="ECO:0007669"/>
    <property type="project" value="InterPro"/>
</dbReference>
<evidence type="ECO:0000256" key="2">
    <source>
        <dbReference type="ARBA" id="ARBA00012787"/>
    </source>
</evidence>
<dbReference type="Proteomes" id="UP000092462">
    <property type="component" value="Unassembled WGS sequence"/>
</dbReference>
<dbReference type="PANTHER" id="PTHR21568:SF0">
    <property type="entry name" value="TRNA PSEUDOURIDINE SYNTHASE PUS10"/>
    <property type="match status" value="1"/>
</dbReference>
<evidence type="ECO:0000256" key="1">
    <source>
        <dbReference type="ARBA" id="ARBA00009652"/>
    </source>
</evidence>
<dbReference type="Gene3D" id="3.30.70.3190">
    <property type="match status" value="1"/>
</dbReference>
<dbReference type="Pfam" id="PF21238">
    <property type="entry name" value="Pus10_C"/>
    <property type="match status" value="1"/>
</dbReference>
<evidence type="ECO:0000259" key="9">
    <source>
        <dbReference type="Pfam" id="PF21238"/>
    </source>
</evidence>
<evidence type="ECO:0000256" key="5">
    <source>
        <dbReference type="ARBA" id="ARBA00075270"/>
    </source>
</evidence>
<dbReference type="FunFam" id="3.30.70.2510:FF:000001">
    <property type="entry name" value="tRNA pseudouridine synthase Pus10"/>
    <property type="match status" value="1"/>
</dbReference>
<dbReference type="EnsemblMetazoa" id="PPAI008163-RA">
    <property type="protein sequence ID" value="PPAI008163-PA"/>
    <property type="gene ID" value="PPAI008163"/>
</dbReference>